<dbReference type="PANTHER" id="PTHR21505">
    <property type="entry name" value="MADF DOMAIN-CONTAINING PROTEIN-RELATED"/>
    <property type="match status" value="1"/>
</dbReference>
<dbReference type="OrthoDB" id="6751518at2759"/>
<dbReference type="EMBL" id="OV651819">
    <property type="protein sequence ID" value="CAH1113532.1"/>
    <property type="molecule type" value="Genomic_DNA"/>
</dbReference>
<proteinExistence type="predicted"/>
<keyword evidence="3" id="KW-1185">Reference proteome</keyword>
<dbReference type="AlphaFoldDB" id="A0A9P0DBU0"/>
<gene>
    <name evidence="2" type="ORF">PSYICH_LOCUS13895</name>
</gene>
<dbReference type="InterPro" id="IPR006578">
    <property type="entry name" value="MADF-dom"/>
</dbReference>
<accession>A0A9P0DBU0</accession>
<feature type="domain" description="MADF" evidence="1">
    <location>
        <begin position="100"/>
        <end position="175"/>
    </location>
</feature>
<sequence length="221" mass="24883">MHKSTAGQLYEKYAEKLKLKTKVKIKIADFKSLEDKFLLFSSIFSIDVESVGTESYANRVFLKNNEDPCSSITPTGPSVSGSPLPKRTIPACIQLNPRNTTTETRNQAYQDITSGLRNVKPCIEFTEAMVTAKIYTLRTQYTSERKKIRKSEISGASPDEIFVPKLWCFEILRFLDDAEVIVEGQSNLDLANTETEEEGNVLFKGSIDDASRLFTTNFEVN</sequence>
<protein>
    <recommendedName>
        <fullName evidence="1">MADF domain-containing protein</fullName>
    </recommendedName>
</protein>
<dbReference type="PANTHER" id="PTHR21505:SF8">
    <property type="entry name" value="DPT-YFP REPRESSOR BY OVEREXPRESSION, ISOFORM D-RELATED"/>
    <property type="match status" value="1"/>
</dbReference>
<dbReference type="Proteomes" id="UP001153636">
    <property type="component" value="Chromosome 7"/>
</dbReference>
<reference evidence="2" key="1">
    <citation type="submission" date="2022-01" db="EMBL/GenBank/DDBJ databases">
        <authorList>
            <person name="King R."/>
        </authorList>
    </citation>
    <scope>NUCLEOTIDE SEQUENCE</scope>
</reference>
<name>A0A9P0DBU0_9CUCU</name>
<evidence type="ECO:0000313" key="3">
    <source>
        <dbReference type="Proteomes" id="UP001153636"/>
    </source>
</evidence>
<dbReference type="Pfam" id="PF10545">
    <property type="entry name" value="MADF_DNA_bdg"/>
    <property type="match status" value="1"/>
</dbReference>
<evidence type="ECO:0000259" key="1">
    <source>
        <dbReference type="Pfam" id="PF10545"/>
    </source>
</evidence>
<evidence type="ECO:0000313" key="2">
    <source>
        <dbReference type="EMBL" id="CAH1113532.1"/>
    </source>
</evidence>
<organism evidence="2 3">
    <name type="scientific">Psylliodes chrysocephalus</name>
    <dbReference type="NCBI Taxonomy" id="3402493"/>
    <lineage>
        <taxon>Eukaryota</taxon>
        <taxon>Metazoa</taxon>
        <taxon>Ecdysozoa</taxon>
        <taxon>Arthropoda</taxon>
        <taxon>Hexapoda</taxon>
        <taxon>Insecta</taxon>
        <taxon>Pterygota</taxon>
        <taxon>Neoptera</taxon>
        <taxon>Endopterygota</taxon>
        <taxon>Coleoptera</taxon>
        <taxon>Polyphaga</taxon>
        <taxon>Cucujiformia</taxon>
        <taxon>Chrysomeloidea</taxon>
        <taxon>Chrysomelidae</taxon>
        <taxon>Galerucinae</taxon>
        <taxon>Alticini</taxon>
        <taxon>Psylliodes</taxon>
    </lineage>
</organism>